<protein>
    <submittedName>
        <fullName evidence="1">Uncharacterized protein</fullName>
    </submittedName>
</protein>
<comment type="caution">
    <text evidence="1">The sequence shown here is derived from an EMBL/GenBank/DDBJ whole genome shotgun (WGS) entry which is preliminary data.</text>
</comment>
<name>A0AAD5QT38_PARTN</name>
<dbReference type="EMBL" id="JAHQIW010003283">
    <property type="protein sequence ID" value="KAJ1358016.1"/>
    <property type="molecule type" value="Genomic_DNA"/>
</dbReference>
<evidence type="ECO:0000313" key="2">
    <source>
        <dbReference type="Proteomes" id="UP001196413"/>
    </source>
</evidence>
<organism evidence="1 2">
    <name type="scientific">Parelaphostrongylus tenuis</name>
    <name type="common">Meningeal worm</name>
    <dbReference type="NCBI Taxonomy" id="148309"/>
    <lineage>
        <taxon>Eukaryota</taxon>
        <taxon>Metazoa</taxon>
        <taxon>Ecdysozoa</taxon>
        <taxon>Nematoda</taxon>
        <taxon>Chromadorea</taxon>
        <taxon>Rhabditida</taxon>
        <taxon>Rhabditina</taxon>
        <taxon>Rhabditomorpha</taxon>
        <taxon>Strongyloidea</taxon>
        <taxon>Metastrongylidae</taxon>
        <taxon>Parelaphostrongylus</taxon>
    </lineage>
</organism>
<proteinExistence type="predicted"/>
<dbReference type="AlphaFoldDB" id="A0AAD5QT38"/>
<accession>A0AAD5QT38</accession>
<evidence type="ECO:0000313" key="1">
    <source>
        <dbReference type="EMBL" id="KAJ1358016.1"/>
    </source>
</evidence>
<gene>
    <name evidence="1" type="ORF">KIN20_016317</name>
</gene>
<keyword evidence="2" id="KW-1185">Reference proteome</keyword>
<sequence>MVDDSDETACDMASLNDSNRRPFRSIALIESGQNRTELMRILAKLPVGGQSQNEYMEPLSTNLVAGCFVNVVNNRT</sequence>
<dbReference type="Proteomes" id="UP001196413">
    <property type="component" value="Unassembled WGS sequence"/>
</dbReference>
<reference evidence="1" key="1">
    <citation type="submission" date="2021-06" db="EMBL/GenBank/DDBJ databases">
        <title>Parelaphostrongylus tenuis whole genome reference sequence.</title>
        <authorList>
            <person name="Garwood T.J."/>
            <person name="Larsen P.A."/>
            <person name="Fountain-Jones N.M."/>
            <person name="Garbe J.R."/>
            <person name="Macchietto M.G."/>
            <person name="Kania S.A."/>
            <person name="Gerhold R.W."/>
            <person name="Richards J.E."/>
            <person name="Wolf T.M."/>
        </authorList>
    </citation>
    <scope>NUCLEOTIDE SEQUENCE</scope>
    <source>
        <strain evidence="1">MNPRO001-30</strain>
        <tissue evidence="1">Meninges</tissue>
    </source>
</reference>